<evidence type="ECO:0000256" key="3">
    <source>
        <dbReference type="ARBA" id="ARBA00022692"/>
    </source>
</evidence>
<dbReference type="PANTHER" id="PTHR43461">
    <property type="entry name" value="TRANSMEMBRANE PROTEIN 256"/>
    <property type="match status" value="1"/>
</dbReference>
<evidence type="ECO:0000313" key="8">
    <source>
        <dbReference type="Proteomes" id="UP000295215"/>
    </source>
</evidence>
<name>A0A4R7EVK2_9FLAO</name>
<dbReference type="OrthoDB" id="9802121at2"/>
<dbReference type="AlphaFoldDB" id="A0A4R7EVK2"/>
<feature type="transmembrane region" description="Helical" evidence="6">
    <location>
        <begin position="6"/>
        <end position="27"/>
    </location>
</feature>
<evidence type="ECO:0000313" key="7">
    <source>
        <dbReference type="EMBL" id="TDS51613.1"/>
    </source>
</evidence>
<dbReference type="Pfam" id="PF04241">
    <property type="entry name" value="DUF423"/>
    <property type="match status" value="1"/>
</dbReference>
<comment type="similarity">
    <text evidence="2">Belongs to the UPF0382 family.</text>
</comment>
<comment type="subcellular location">
    <subcellularLocation>
        <location evidence="1">Membrane</location>
        <topology evidence="1">Multi-pass membrane protein</topology>
    </subcellularLocation>
</comment>
<accession>A0A4R7EVK2</accession>
<keyword evidence="5 6" id="KW-0472">Membrane</keyword>
<dbReference type="GO" id="GO:0005886">
    <property type="term" value="C:plasma membrane"/>
    <property type="evidence" value="ECO:0007669"/>
    <property type="project" value="TreeGrafter"/>
</dbReference>
<evidence type="ECO:0000256" key="1">
    <source>
        <dbReference type="ARBA" id="ARBA00004141"/>
    </source>
</evidence>
<dbReference type="RefSeq" id="WP_133713663.1">
    <property type="nucleotide sequence ID" value="NZ_SOAG01000036.1"/>
</dbReference>
<evidence type="ECO:0000256" key="6">
    <source>
        <dbReference type="SAM" id="Phobius"/>
    </source>
</evidence>
<dbReference type="EMBL" id="SOAG01000036">
    <property type="protein sequence ID" value="TDS51613.1"/>
    <property type="molecule type" value="Genomic_DNA"/>
</dbReference>
<dbReference type="Proteomes" id="UP000295215">
    <property type="component" value="Unassembled WGS sequence"/>
</dbReference>
<protein>
    <submittedName>
        <fullName evidence="7">Uncharacterized membrane protein YgdD (TMEM256/DUF423 family)</fullName>
    </submittedName>
</protein>
<keyword evidence="3 6" id="KW-0812">Transmembrane</keyword>
<evidence type="ECO:0000256" key="5">
    <source>
        <dbReference type="ARBA" id="ARBA00023136"/>
    </source>
</evidence>
<evidence type="ECO:0000256" key="2">
    <source>
        <dbReference type="ARBA" id="ARBA00009694"/>
    </source>
</evidence>
<dbReference type="InterPro" id="IPR006696">
    <property type="entry name" value="DUF423"/>
</dbReference>
<gene>
    <name evidence="7" type="ORF">C8P70_13622</name>
</gene>
<keyword evidence="8" id="KW-1185">Reference proteome</keyword>
<organism evidence="7 8">
    <name type="scientific">Myroides indicus</name>
    <dbReference type="NCBI Taxonomy" id="1323422"/>
    <lineage>
        <taxon>Bacteria</taxon>
        <taxon>Pseudomonadati</taxon>
        <taxon>Bacteroidota</taxon>
        <taxon>Flavobacteriia</taxon>
        <taxon>Flavobacteriales</taxon>
        <taxon>Flavobacteriaceae</taxon>
        <taxon>Myroides</taxon>
    </lineage>
</organism>
<comment type="caution">
    <text evidence="7">The sequence shown here is derived from an EMBL/GenBank/DDBJ whole genome shotgun (WGS) entry which is preliminary data.</text>
</comment>
<reference evidence="7 8" key="1">
    <citation type="submission" date="2019-03" db="EMBL/GenBank/DDBJ databases">
        <title>Genomic Encyclopedia of Archaeal and Bacterial Type Strains, Phase II (KMG-II): from individual species to whole genera.</title>
        <authorList>
            <person name="Goeker M."/>
        </authorList>
    </citation>
    <scope>NUCLEOTIDE SEQUENCE [LARGE SCALE GENOMIC DNA]</scope>
    <source>
        <strain evidence="7 8">DSM 28213</strain>
    </source>
</reference>
<feature type="transmembrane region" description="Helical" evidence="6">
    <location>
        <begin position="71"/>
        <end position="89"/>
    </location>
</feature>
<feature type="transmembrane region" description="Helical" evidence="6">
    <location>
        <begin position="101"/>
        <end position="125"/>
    </location>
</feature>
<proteinExistence type="inferred from homology"/>
<evidence type="ECO:0000256" key="4">
    <source>
        <dbReference type="ARBA" id="ARBA00022989"/>
    </source>
</evidence>
<sequence>MNNINTTPLIIGSIYGAISVILGAFAAHALKKKMKPSLLASFETGVKYQMYHALLLVTLGLMPQNNKLTNVANLISIGVFLFSFSIYGLTLSATFSKKIKVLGPITPIGGLCLVAGWCMLAYYFMTL</sequence>
<keyword evidence="4 6" id="KW-1133">Transmembrane helix</keyword>
<dbReference type="PANTHER" id="PTHR43461:SF1">
    <property type="entry name" value="TRANSMEMBRANE PROTEIN 256"/>
    <property type="match status" value="1"/>
</dbReference>